<keyword evidence="2" id="KW-1185">Reference proteome</keyword>
<dbReference type="STRING" id="471704.A0A151ISW5"/>
<organism evidence="1 2">
    <name type="scientific">Trachymyrmex cornetzi</name>
    <dbReference type="NCBI Taxonomy" id="471704"/>
    <lineage>
        <taxon>Eukaryota</taxon>
        <taxon>Metazoa</taxon>
        <taxon>Ecdysozoa</taxon>
        <taxon>Arthropoda</taxon>
        <taxon>Hexapoda</taxon>
        <taxon>Insecta</taxon>
        <taxon>Pterygota</taxon>
        <taxon>Neoptera</taxon>
        <taxon>Endopterygota</taxon>
        <taxon>Hymenoptera</taxon>
        <taxon>Apocrita</taxon>
        <taxon>Aculeata</taxon>
        <taxon>Formicoidea</taxon>
        <taxon>Formicidae</taxon>
        <taxon>Myrmicinae</taxon>
        <taxon>Trachymyrmex</taxon>
    </lineage>
</organism>
<dbReference type="AlphaFoldDB" id="A0A151ISW5"/>
<protein>
    <submittedName>
        <fullName evidence="1">Uncharacterized protein</fullName>
    </submittedName>
</protein>
<accession>A0A151ISW5</accession>
<evidence type="ECO:0000313" key="1">
    <source>
        <dbReference type="EMBL" id="KYN09972.1"/>
    </source>
</evidence>
<sequence length="163" mass="17885">MSDGEIRRHGPLLPNTIRCIICGSSNCGKTNALISLIESPHGVRFENLTQDEEVFETGDNPSLETSVRQAVDTSQGRQRLQGQLGPLGVYVNTLLIGNARNKVDLVYGVYFDENGTMLGNKKFDVDTDDTIQSALVTVNVVNGNRSLLSTSFACYCQLFVSYF</sequence>
<dbReference type="EMBL" id="KQ981062">
    <property type="protein sequence ID" value="KYN09972.1"/>
    <property type="molecule type" value="Genomic_DNA"/>
</dbReference>
<evidence type="ECO:0000313" key="2">
    <source>
        <dbReference type="Proteomes" id="UP000078492"/>
    </source>
</evidence>
<dbReference type="Proteomes" id="UP000078492">
    <property type="component" value="Unassembled WGS sequence"/>
</dbReference>
<proteinExistence type="predicted"/>
<reference evidence="1 2" key="1">
    <citation type="submission" date="2015-09" db="EMBL/GenBank/DDBJ databases">
        <title>Trachymyrmex cornetzi WGS genome.</title>
        <authorList>
            <person name="Nygaard S."/>
            <person name="Hu H."/>
            <person name="Boomsma J."/>
            <person name="Zhang G."/>
        </authorList>
    </citation>
    <scope>NUCLEOTIDE SEQUENCE [LARGE SCALE GENOMIC DNA]</scope>
    <source>
        <strain evidence="1">Tcor2-1</strain>
        <tissue evidence="1">Whole body</tissue>
    </source>
</reference>
<gene>
    <name evidence="1" type="ORF">ALC57_17910</name>
</gene>
<name>A0A151ISW5_9HYME</name>